<keyword evidence="14" id="KW-0325">Glycoprotein</keyword>
<dbReference type="EC" id="3.4.11.-" evidence="18"/>
<dbReference type="Pfam" id="PF17900">
    <property type="entry name" value="Peptidase_M1_N"/>
    <property type="match status" value="1"/>
</dbReference>
<evidence type="ECO:0000256" key="14">
    <source>
        <dbReference type="ARBA" id="ARBA00023180"/>
    </source>
</evidence>
<evidence type="ECO:0000256" key="12">
    <source>
        <dbReference type="ARBA" id="ARBA00023136"/>
    </source>
</evidence>
<dbReference type="GO" id="GO:0005737">
    <property type="term" value="C:cytoplasm"/>
    <property type="evidence" value="ECO:0007669"/>
    <property type="project" value="TreeGrafter"/>
</dbReference>
<dbReference type="SUPFAM" id="SSF63737">
    <property type="entry name" value="Leukotriene A4 hydrolase N-terminal domain"/>
    <property type="match status" value="1"/>
</dbReference>
<dbReference type="PANTHER" id="PTHR11533:SF294">
    <property type="entry name" value="THYROTROPIN-RELEASING HORMONE-DEGRADING ECTOENZYME"/>
    <property type="match status" value="1"/>
</dbReference>
<evidence type="ECO:0000259" key="20">
    <source>
        <dbReference type="Pfam" id="PF11838"/>
    </source>
</evidence>
<dbReference type="Proteomes" id="UP000663823">
    <property type="component" value="Unassembled WGS sequence"/>
</dbReference>
<keyword evidence="13" id="KW-1015">Disulfide bond</keyword>
<evidence type="ECO:0000256" key="17">
    <source>
        <dbReference type="PIRSR" id="PIRSR634016-4"/>
    </source>
</evidence>
<dbReference type="Pfam" id="PF01433">
    <property type="entry name" value="Peptidase_M1"/>
    <property type="match status" value="1"/>
</dbReference>
<dbReference type="GO" id="GO:0043171">
    <property type="term" value="P:peptide catabolic process"/>
    <property type="evidence" value="ECO:0007669"/>
    <property type="project" value="TreeGrafter"/>
</dbReference>
<evidence type="ECO:0000256" key="8">
    <source>
        <dbReference type="ARBA" id="ARBA00022801"/>
    </source>
</evidence>
<gene>
    <name evidence="22" type="ORF">OTI717_LOCUS35198</name>
</gene>
<evidence type="ECO:0000256" key="6">
    <source>
        <dbReference type="ARBA" id="ARBA00022692"/>
    </source>
</evidence>
<evidence type="ECO:0000256" key="3">
    <source>
        <dbReference type="ARBA" id="ARBA00010136"/>
    </source>
</evidence>
<keyword evidence="4" id="KW-1003">Cell membrane</keyword>
<dbReference type="FunFam" id="1.25.50.20:FF:000001">
    <property type="entry name" value="Aminopeptidase"/>
    <property type="match status" value="1"/>
</dbReference>
<dbReference type="GO" id="GO:0042277">
    <property type="term" value="F:peptide binding"/>
    <property type="evidence" value="ECO:0007669"/>
    <property type="project" value="TreeGrafter"/>
</dbReference>
<feature type="domain" description="Aminopeptidase N-like N-terminal" evidence="21">
    <location>
        <begin position="1"/>
        <end position="100"/>
    </location>
</feature>
<keyword evidence="18" id="KW-0031">Aminopeptidase</keyword>
<dbReference type="Gene3D" id="2.60.40.1730">
    <property type="entry name" value="tricorn interacting facor f3 domain"/>
    <property type="match status" value="2"/>
</dbReference>
<dbReference type="InterPro" id="IPR001930">
    <property type="entry name" value="Peptidase_M1"/>
</dbReference>
<evidence type="ECO:0000256" key="10">
    <source>
        <dbReference type="ARBA" id="ARBA00022989"/>
    </source>
</evidence>
<evidence type="ECO:0000256" key="11">
    <source>
        <dbReference type="ARBA" id="ARBA00023049"/>
    </source>
</evidence>
<organism evidence="22 23">
    <name type="scientific">Rotaria sordida</name>
    <dbReference type="NCBI Taxonomy" id="392033"/>
    <lineage>
        <taxon>Eukaryota</taxon>
        <taxon>Metazoa</taxon>
        <taxon>Spiralia</taxon>
        <taxon>Gnathifera</taxon>
        <taxon>Rotifera</taxon>
        <taxon>Eurotatoria</taxon>
        <taxon>Bdelloidea</taxon>
        <taxon>Philodinida</taxon>
        <taxon>Philodinidae</taxon>
        <taxon>Rotaria</taxon>
    </lineage>
</organism>
<feature type="domain" description="ERAP1-like C-terminal" evidence="20">
    <location>
        <begin position="414"/>
        <end position="736"/>
    </location>
</feature>
<dbReference type="GO" id="GO:0005886">
    <property type="term" value="C:plasma membrane"/>
    <property type="evidence" value="ECO:0007669"/>
    <property type="project" value="UniProtKB-SubCell"/>
</dbReference>
<dbReference type="InterPro" id="IPR050344">
    <property type="entry name" value="Peptidase_M1_aminopeptidases"/>
</dbReference>
<evidence type="ECO:0000256" key="2">
    <source>
        <dbReference type="ARBA" id="ARBA00004236"/>
    </source>
</evidence>
<feature type="binding site" evidence="16">
    <location>
        <position position="212"/>
    </location>
    <ligand>
        <name>Zn(2+)</name>
        <dbReference type="ChEBI" id="CHEBI:29105"/>
        <note>catalytic</note>
    </ligand>
</feature>
<keyword evidence="9 16" id="KW-0862">Zinc</keyword>
<dbReference type="InterPro" id="IPR027268">
    <property type="entry name" value="Peptidase_M4/M1_CTD_sf"/>
</dbReference>
<evidence type="ECO:0000256" key="15">
    <source>
        <dbReference type="PIRSR" id="PIRSR634016-1"/>
    </source>
</evidence>
<evidence type="ECO:0000313" key="22">
    <source>
        <dbReference type="EMBL" id="CAF4129280.1"/>
    </source>
</evidence>
<feature type="site" description="Transition state stabilizer" evidence="17">
    <location>
        <position position="298"/>
    </location>
</feature>
<evidence type="ECO:0000256" key="16">
    <source>
        <dbReference type="PIRSR" id="PIRSR634016-3"/>
    </source>
</evidence>
<dbReference type="SUPFAM" id="SSF55486">
    <property type="entry name" value="Metalloproteases ('zincins'), catalytic domain"/>
    <property type="match status" value="1"/>
</dbReference>
<dbReference type="GO" id="GO:0005615">
    <property type="term" value="C:extracellular space"/>
    <property type="evidence" value="ECO:0007669"/>
    <property type="project" value="TreeGrafter"/>
</dbReference>
<dbReference type="Gene3D" id="1.25.50.20">
    <property type="match status" value="1"/>
</dbReference>
<evidence type="ECO:0000313" key="23">
    <source>
        <dbReference type="Proteomes" id="UP000663823"/>
    </source>
</evidence>
<dbReference type="PANTHER" id="PTHR11533">
    <property type="entry name" value="PROTEASE M1 ZINC METALLOPROTEASE"/>
    <property type="match status" value="1"/>
</dbReference>
<dbReference type="EMBL" id="CAJOAX010013358">
    <property type="protein sequence ID" value="CAF4129280.1"/>
    <property type="molecule type" value="Genomic_DNA"/>
</dbReference>
<evidence type="ECO:0000256" key="9">
    <source>
        <dbReference type="ARBA" id="ARBA00022833"/>
    </source>
</evidence>
<keyword evidence="5 18" id="KW-0645">Protease</keyword>
<dbReference type="InterPro" id="IPR042097">
    <property type="entry name" value="Aminopeptidase_N-like_N_sf"/>
</dbReference>
<keyword evidence="11 18" id="KW-0482">Metalloprotease</keyword>
<keyword evidence="7 16" id="KW-0479">Metal-binding</keyword>
<dbReference type="GO" id="GO:0008270">
    <property type="term" value="F:zinc ion binding"/>
    <property type="evidence" value="ECO:0007669"/>
    <property type="project" value="UniProtKB-UniRule"/>
</dbReference>
<feature type="non-terminal residue" evidence="22">
    <location>
        <position position="1"/>
    </location>
</feature>
<feature type="binding site" evidence="16">
    <location>
        <position position="235"/>
    </location>
    <ligand>
        <name>Zn(2+)</name>
        <dbReference type="ChEBI" id="CHEBI:29105"/>
        <note>catalytic</note>
    </ligand>
</feature>
<dbReference type="PRINTS" id="PR00756">
    <property type="entry name" value="ALADIPTASE"/>
</dbReference>
<dbReference type="InterPro" id="IPR014782">
    <property type="entry name" value="Peptidase_M1_dom"/>
</dbReference>
<comment type="cofactor">
    <cofactor evidence="16 18">
        <name>Zn(2+)</name>
        <dbReference type="ChEBI" id="CHEBI:29105"/>
    </cofactor>
    <text evidence="16 18">Binds 1 zinc ion per subunit.</text>
</comment>
<comment type="similarity">
    <text evidence="3 18">Belongs to the peptidase M1 family.</text>
</comment>
<evidence type="ECO:0000256" key="1">
    <source>
        <dbReference type="ARBA" id="ARBA00004167"/>
    </source>
</evidence>
<dbReference type="Gene3D" id="1.10.390.10">
    <property type="entry name" value="Neutral Protease Domain 2"/>
    <property type="match status" value="1"/>
</dbReference>
<name>A0A819WTL4_9BILA</name>
<evidence type="ECO:0000256" key="7">
    <source>
        <dbReference type="ARBA" id="ARBA00022723"/>
    </source>
</evidence>
<keyword evidence="10" id="KW-1133">Transmembrane helix</keyword>
<evidence type="ECO:0000259" key="21">
    <source>
        <dbReference type="Pfam" id="PF17900"/>
    </source>
</evidence>
<comment type="caution">
    <text evidence="22">The sequence shown here is derived from an EMBL/GenBank/DDBJ whole genome shotgun (WGS) entry which is preliminary data.</text>
</comment>
<dbReference type="Gene3D" id="2.60.40.1910">
    <property type="match status" value="1"/>
</dbReference>
<dbReference type="GO" id="GO:0070006">
    <property type="term" value="F:metalloaminopeptidase activity"/>
    <property type="evidence" value="ECO:0007669"/>
    <property type="project" value="TreeGrafter"/>
</dbReference>
<keyword evidence="6" id="KW-0812">Transmembrane</keyword>
<keyword evidence="8 18" id="KW-0378">Hydrolase</keyword>
<protein>
    <recommendedName>
        <fullName evidence="18">Aminopeptidase</fullName>
        <ecNumber evidence="18">3.4.11.-</ecNumber>
    </recommendedName>
</protein>
<reference evidence="22" key="1">
    <citation type="submission" date="2021-02" db="EMBL/GenBank/DDBJ databases">
        <authorList>
            <person name="Nowell W R."/>
        </authorList>
    </citation>
    <scope>NUCLEOTIDE SEQUENCE</scope>
</reference>
<evidence type="ECO:0000256" key="4">
    <source>
        <dbReference type="ARBA" id="ARBA00022475"/>
    </source>
</evidence>
<keyword evidence="12" id="KW-0472">Membrane</keyword>
<evidence type="ECO:0000259" key="19">
    <source>
        <dbReference type="Pfam" id="PF01433"/>
    </source>
</evidence>
<proteinExistence type="inferred from homology"/>
<feature type="domain" description="Peptidase M1 membrane alanine aminopeptidase" evidence="19">
    <location>
        <begin position="140"/>
        <end position="359"/>
    </location>
</feature>
<dbReference type="InterPro" id="IPR034016">
    <property type="entry name" value="M1_APN-typ"/>
</dbReference>
<sequence>MHIAYSANIDRDLQGLYLSDYTDANGVSRTLLVSHMEPTFARTVLPCVDEPARKAIFHIAVNHDPFYEVWANGEFEHSDVLDDGRITSYFTPTLNMSTFLLALIVAPKSDFACRPYRFIHSKNIKSRVCGRIGILPQLIYADEVAYQSLNFFNQYFDIDYALPKIEHFAVPDFAGGGMENYGLIIYSETGLLFDENKGSTLQQRRVTVLVAHEIAHQWFGNLVSPAWWGELWLKEGFANYMETLAADFIEPSWKQDDLFVIEQMFPFMEADSLPTSRTISIDSTSPNDIFLMFDTITYRKGAALIRMINMFLGSETFQHSIRNYLKAFSYNSATQEDLWRYLTEASNNTIDVERIMNGWTRQAGYPVIDINRIYTKKNQDLYQQTVNNLSNESPVIWLNNTSTYLSITTPDSDWMLANPYYFGIYRVKYDQENFRRILNQLQKNHIHIPNINRGALIDDIFALSRAFLTNVTDAYRLISYLENERDFIPWTAALSAMDQQELLLGDHEIVPDVQRYFLRLIMPLYNSMGWTSINQSTDWRLAFLQSKVLKSVCYYGYHECIDTAKTMYRQWYSNLVQNPIPSSLRSIVCCIAAREGSYEEFRFLWNRLGYEVEPLEAINLLQGLACTRDRSQIIWLLNQHLSNKSVIREQYIVHSIYNIAGLRDSNQITWIWIQENWEQLFSKWGKTGSGLNRIVESVTSRFVTVRQLNELKAFADSIIDKGSVYRQFQLSLDNINASVIWNRENIGAITSFLRSTNGSSAVNRCLPFMTIPLRYDVYVKFYLNMKEDIDRSVPDGQLSIHINITCATDRIFLRKRSIIIREPIGVIGEVVVNETTDNRANDFHTLIFNRILPANTQIILKLNYFGQLKNDMREFNISSK</sequence>
<feature type="active site" description="Proton acceptor" evidence="15">
    <location>
        <position position="213"/>
    </location>
</feature>
<accession>A0A819WTL4</accession>
<dbReference type="FunFam" id="1.10.390.10:FF:000016">
    <property type="entry name" value="Glutamyl aminopeptidase"/>
    <property type="match status" value="1"/>
</dbReference>
<dbReference type="AlphaFoldDB" id="A0A819WTL4"/>
<dbReference type="CDD" id="cd09601">
    <property type="entry name" value="M1_APN-Q_like"/>
    <property type="match status" value="1"/>
</dbReference>
<dbReference type="InterPro" id="IPR024571">
    <property type="entry name" value="ERAP1-like_C_dom"/>
</dbReference>
<dbReference type="GO" id="GO:0006508">
    <property type="term" value="P:proteolysis"/>
    <property type="evidence" value="ECO:0007669"/>
    <property type="project" value="UniProtKB-KW"/>
</dbReference>
<evidence type="ECO:0000256" key="13">
    <source>
        <dbReference type="ARBA" id="ARBA00023157"/>
    </source>
</evidence>
<feature type="binding site" evidence="16">
    <location>
        <position position="216"/>
    </location>
    <ligand>
        <name>Zn(2+)</name>
        <dbReference type="ChEBI" id="CHEBI:29105"/>
        <note>catalytic</note>
    </ligand>
</feature>
<comment type="subcellular location">
    <subcellularLocation>
        <location evidence="2">Cell membrane</location>
    </subcellularLocation>
    <subcellularLocation>
        <location evidence="1">Membrane</location>
        <topology evidence="1">Single-pass membrane protein</topology>
    </subcellularLocation>
</comment>
<dbReference type="InterPro" id="IPR045357">
    <property type="entry name" value="Aminopeptidase_N-like_N"/>
</dbReference>
<evidence type="ECO:0000256" key="5">
    <source>
        <dbReference type="ARBA" id="ARBA00022670"/>
    </source>
</evidence>
<evidence type="ECO:0000256" key="18">
    <source>
        <dbReference type="RuleBase" id="RU364040"/>
    </source>
</evidence>
<dbReference type="Pfam" id="PF11838">
    <property type="entry name" value="ERAP1_C"/>
    <property type="match status" value="1"/>
</dbReference>